<keyword evidence="7" id="KW-1133">Transmembrane helix</keyword>
<dbReference type="GO" id="GO:0009247">
    <property type="term" value="P:glycolipid biosynthetic process"/>
    <property type="evidence" value="ECO:0007669"/>
    <property type="project" value="UniProtKB-ARBA"/>
</dbReference>
<keyword evidence="3" id="KW-0997">Cell inner membrane</keyword>
<evidence type="ECO:0000256" key="7">
    <source>
        <dbReference type="SAM" id="Phobius"/>
    </source>
</evidence>
<keyword evidence="2" id="KW-1003">Cell membrane</keyword>
<evidence type="ECO:0000256" key="4">
    <source>
        <dbReference type="ARBA" id="ARBA00022679"/>
    </source>
</evidence>
<comment type="caution">
    <text evidence="8">The sequence shown here is derived from an EMBL/GenBank/DDBJ whole genome shotgun (WGS) entry which is preliminary data.</text>
</comment>
<dbReference type="GO" id="GO:0016746">
    <property type="term" value="F:acyltransferase activity"/>
    <property type="evidence" value="ECO:0007669"/>
    <property type="project" value="UniProtKB-KW"/>
</dbReference>
<gene>
    <name evidence="8" type="ORF">JIN83_08095</name>
</gene>
<dbReference type="Proteomes" id="UP000634206">
    <property type="component" value="Unassembled WGS sequence"/>
</dbReference>
<dbReference type="GO" id="GO:0005886">
    <property type="term" value="C:plasma membrane"/>
    <property type="evidence" value="ECO:0007669"/>
    <property type="project" value="UniProtKB-SubCell"/>
</dbReference>
<evidence type="ECO:0008006" key="10">
    <source>
        <dbReference type="Google" id="ProtNLM"/>
    </source>
</evidence>
<comment type="subcellular location">
    <subcellularLocation>
        <location evidence="1">Cell inner membrane</location>
    </subcellularLocation>
</comment>
<evidence type="ECO:0000256" key="6">
    <source>
        <dbReference type="ARBA" id="ARBA00023315"/>
    </source>
</evidence>
<evidence type="ECO:0000256" key="3">
    <source>
        <dbReference type="ARBA" id="ARBA00022519"/>
    </source>
</evidence>
<name>A0AAE2SBP6_9BACT</name>
<dbReference type="InterPro" id="IPR004960">
    <property type="entry name" value="LipA_acyltrans"/>
</dbReference>
<keyword evidence="7" id="KW-0812">Transmembrane</keyword>
<evidence type="ECO:0000313" key="9">
    <source>
        <dbReference type="Proteomes" id="UP000634206"/>
    </source>
</evidence>
<reference evidence="8" key="1">
    <citation type="submission" date="2021-01" db="EMBL/GenBank/DDBJ databases">
        <title>Modified the classification status of verrucomicrobia.</title>
        <authorList>
            <person name="Feng X."/>
        </authorList>
    </citation>
    <scope>NUCLEOTIDE SEQUENCE</scope>
    <source>
        <strain evidence="8">5K15</strain>
    </source>
</reference>
<dbReference type="Pfam" id="PF03279">
    <property type="entry name" value="Lip_A_acyltrans"/>
    <property type="match status" value="1"/>
</dbReference>
<dbReference type="AlphaFoldDB" id="A0AAE2SBP6"/>
<protein>
    <recommendedName>
        <fullName evidence="10">Lipid A biosynthesis acyltransferase</fullName>
    </recommendedName>
</protein>
<sequence>MAVNQSTNYSRLGLFGDIPTRMMNYVIRTFPGMPAWLEASLLYFFSFIVFALARQQREAIRANLKTIHADLAFCEAYVGAYLVFVNFGWSFIDSLRVRNGQDVITWDVQGEEILQDIRDKQEAAILFTTHTGNYDLAASLFASQFKRVLHTVRMPERSPELQEIREKELAEDAAQNSHFRVHYNKEDKLLGIELAQLLSDGELLAIQCDRVVGQVVEIAVPLERADSSFRIPKGPMTLACFSRCPCYPLYVIRERRRHYRVIFEPALQVPLTTAEGKRAKPREMDYAQAWVKQLMRFLDQYSYQWFVFEHAFNPKETP</sequence>
<keyword evidence="5 7" id="KW-0472">Membrane</keyword>
<evidence type="ECO:0000256" key="5">
    <source>
        <dbReference type="ARBA" id="ARBA00023136"/>
    </source>
</evidence>
<keyword evidence="6" id="KW-0012">Acyltransferase</keyword>
<evidence type="ECO:0000256" key="1">
    <source>
        <dbReference type="ARBA" id="ARBA00004533"/>
    </source>
</evidence>
<keyword evidence="4" id="KW-0808">Transferase</keyword>
<dbReference type="EMBL" id="JAENIG010000004">
    <property type="protein sequence ID" value="MBK1854918.1"/>
    <property type="molecule type" value="Genomic_DNA"/>
</dbReference>
<proteinExistence type="predicted"/>
<dbReference type="PANTHER" id="PTHR30606">
    <property type="entry name" value="LIPID A BIOSYNTHESIS LAUROYL ACYLTRANSFERASE"/>
    <property type="match status" value="1"/>
</dbReference>
<feature type="transmembrane region" description="Helical" evidence="7">
    <location>
        <begin position="33"/>
        <end position="53"/>
    </location>
</feature>
<feature type="transmembrane region" description="Helical" evidence="7">
    <location>
        <begin position="74"/>
        <end position="92"/>
    </location>
</feature>
<keyword evidence="9" id="KW-1185">Reference proteome</keyword>
<evidence type="ECO:0000313" key="8">
    <source>
        <dbReference type="EMBL" id="MBK1854918.1"/>
    </source>
</evidence>
<dbReference type="RefSeq" id="WP_309489529.1">
    <property type="nucleotide sequence ID" value="NZ_JAENIG010000004.1"/>
</dbReference>
<organism evidence="8 9">
    <name type="scientific">Oceaniferula flava</name>
    <dbReference type="NCBI Taxonomy" id="2800421"/>
    <lineage>
        <taxon>Bacteria</taxon>
        <taxon>Pseudomonadati</taxon>
        <taxon>Verrucomicrobiota</taxon>
        <taxon>Verrucomicrobiia</taxon>
        <taxon>Verrucomicrobiales</taxon>
        <taxon>Verrucomicrobiaceae</taxon>
        <taxon>Oceaniferula</taxon>
    </lineage>
</organism>
<accession>A0AAE2SBP6</accession>
<dbReference type="PANTHER" id="PTHR30606:SF10">
    <property type="entry name" value="PHOSPHATIDYLINOSITOL MANNOSIDE ACYLTRANSFERASE"/>
    <property type="match status" value="1"/>
</dbReference>
<evidence type="ECO:0000256" key="2">
    <source>
        <dbReference type="ARBA" id="ARBA00022475"/>
    </source>
</evidence>